<comment type="caution">
    <text evidence="1">The sequence shown here is derived from an EMBL/GenBank/DDBJ whole genome shotgun (WGS) entry which is preliminary data.</text>
</comment>
<keyword evidence="2" id="KW-1185">Reference proteome</keyword>
<organism evidence="1 2">
    <name type="scientific">Mucilaginibacter angelicae</name>
    <dbReference type="NCBI Taxonomy" id="869718"/>
    <lineage>
        <taxon>Bacteria</taxon>
        <taxon>Pseudomonadati</taxon>
        <taxon>Bacteroidota</taxon>
        <taxon>Sphingobacteriia</taxon>
        <taxon>Sphingobacteriales</taxon>
        <taxon>Sphingobacteriaceae</taxon>
        <taxon>Mucilaginibacter</taxon>
    </lineage>
</organism>
<dbReference type="RefSeq" id="WP_377025816.1">
    <property type="nucleotide sequence ID" value="NZ_JBHLTS010000077.1"/>
</dbReference>
<name>A0ABV6LF54_9SPHI</name>
<evidence type="ECO:0000313" key="1">
    <source>
        <dbReference type="EMBL" id="MFC0518091.1"/>
    </source>
</evidence>
<protein>
    <submittedName>
        <fullName evidence="1">Uncharacterized protein</fullName>
    </submittedName>
</protein>
<evidence type="ECO:0000313" key="2">
    <source>
        <dbReference type="Proteomes" id="UP001589828"/>
    </source>
</evidence>
<proteinExistence type="predicted"/>
<accession>A0ABV6LF54</accession>
<dbReference type="Proteomes" id="UP001589828">
    <property type="component" value="Unassembled WGS sequence"/>
</dbReference>
<sequence length="51" mass="6129">MKKRYREADIPDLFKIKKPKIDEQQIKNSWESISKKLGKLPERENRTNKTA</sequence>
<dbReference type="EMBL" id="JBHLTS010000077">
    <property type="protein sequence ID" value="MFC0518091.1"/>
    <property type="molecule type" value="Genomic_DNA"/>
</dbReference>
<reference evidence="1 2" key="1">
    <citation type="submission" date="2024-09" db="EMBL/GenBank/DDBJ databases">
        <authorList>
            <person name="Sun Q."/>
            <person name="Mori K."/>
        </authorList>
    </citation>
    <scope>NUCLEOTIDE SEQUENCE [LARGE SCALE GENOMIC DNA]</scope>
    <source>
        <strain evidence="1 2">NCAIM B.02415</strain>
    </source>
</reference>
<gene>
    <name evidence="1" type="ORF">ACFFGT_28005</name>
</gene>